<dbReference type="NCBIfam" id="TIGR01657">
    <property type="entry name" value="P-ATPase-V"/>
    <property type="match status" value="1"/>
</dbReference>
<keyword evidence="11 13" id="KW-0472">Membrane</keyword>
<feature type="domain" description="P-type ATPase A" evidence="15">
    <location>
        <begin position="263"/>
        <end position="379"/>
    </location>
</feature>
<organism evidence="17 18">
    <name type="scientific">Lagenidium giganteum</name>
    <dbReference type="NCBI Taxonomy" id="4803"/>
    <lineage>
        <taxon>Eukaryota</taxon>
        <taxon>Sar</taxon>
        <taxon>Stramenopiles</taxon>
        <taxon>Oomycota</taxon>
        <taxon>Peronosporomycetes</taxon>
        <taxon>Pythiales</taxon>
        <taxon>Pythiaceae</taxon>
    </lineage>
</organism>
<evidence type="ECO:0000256" key="8">
    <source>
        <dbReference type="ARBA" id="ARBA00022842"/>
    </source>
</evidence>
<feature type="transmembrane region" description="Helical" evidence="13">
    <location>
        <begin position="68"/>
        <end position="89"/>
    </location>
</feature>
<dbReference type="GO" id="GO:0140358">
    <property type="term" value="F:P-type transmembrane transporter activity"/>
    <property type="evidence" value="ECO:0007669"/>
    <property type="project" value="InterPro"/>
</dbReference>
<dbReference type="GO" id="GO:0005524">
    <property type="term" value="F:ATP binding"/>
    <property type="evidence" value="ECO:0007669"/>
    <property type="project" value="UniProtKB-UniRule"/>
</dbReference>
<evidence type="ECO:0000259" key="16">
    <source>
        <dbReference type="Pfam" id="PF12409"/>
    </source>
</evidence>
<keyword evidence="4 13" id="KW-0812">Transmembrane</keyword>
<reference evidence="17" key="1">
    <citation type="submission" date="2022-11" db="EMBL/GenBank/DDBJ databases">
        <authorList>
            <person name="Morgan W.R."/>
            <person name="Tartar A."/>
        </authorList>
    </citation>
    <scope>NUCLEOTIDE SEQUENCE</scope>
    <source>
        <strain evidence="17">ARSEF 373</strain>
    </source>
</reference>
<dbReference type="InterPro" id="IPR059000">
    <property type="entry name" value="ATPase_P-type_domA"/>
</dbReference>
<evidence type="ECO:0000256" key="2">
    <source>
        <dbReference type="ARBA" id="ARBA00006000"/>
    </source>
</evidence>
<dbReference type="SUPFAM" id="SSF81653">
    <property type="entry name" value="Calcium ATPase, transduction domain A"/>
    <property type="match status" value="1"/>
</dbReference>
<feature type="transmembrane region" description="Helical" evidence="13">
    <location>
        <begin position="913"/>
        <end position="933"/>
    </location>
</feature>
<feature type="region of interest" description="Disordered" evidence="14">
    <location>
        <begin position="1168"/>
        <end position="1199"/>
    </location>
</feature>
<accession>A0AAV2YHQ7</accession>
<dbReference type="SUPFAM" id="SSF81660">
    <property type="entry name" value="Metal cation-transporting ATPase, ATP-binding domain N"/>
    <property type="match status" value="1"/>
</dbReference>
<evidence type="ECO:0000256" key="5">
    <source>
        <dbReference type="ARBA" id="ARBA00022723"/>
    </source>
</evidence>
<gene>
    <name evidence="17" type="ORF">N0F65_011580</name>
</gene>
<reference evidence="17" key="2">
    <citation type="journal article" date="2023" name="Microbiol Resour">
        <title>Decontamination and Annotation of the Draft Genome Sequence of the Oomycete Lagenidium giganteum ARSEF 373.</title>
        <authorList>
            <person name="Morgan W.R."/>
            <person name="Tartar A."/>
        </authorList>
    </citation>
    <scope>NUCLEOTIDE SEQUENCE</scope>
    <source>
        <strain evidence="17">ARSEF 373</strain>
    </source>
</reference>
<dbReference type="InterPro" id="IPR044492">
    <property type="entry name" value="P_typ_ATPase_HD_dom"/>
</dbReference>
<dbReference type="EC" id="7.2.2.-" evidence="13"/>
<keyword evidence="8 13" id="KW-0460">Magnesium</keyword>
<keyword evidence="3" id="KW-0597">Phosphoprotein</keyword>
<dbReference type="PRINTS" id="PR00119">
    <property type="entry name" value="CATATPASE"/>
</dbReference>
<dbReference type="InterPro" id="IPR001757">
    <property type="entry name" value="P_typ_ATPase"/>
</dbReference>
<comment type="similarity">
    <text evidence="2 13">Belongs to the cation transport ATPase (P-type) (TC 3.A.3) family. Type V subfamily.</text>
</comment>
<dbReference type="PANTHER" id="PTHR45630">
    <property type="entry name" value="CATION-TRANSPORTING ATPASE-RELATED"/>
    <property type="match status" value="1"/>
</dbReference>
<dbReference type="PANTHER" id="PTHR45630:SF8">
    <property type="entry name" value="CATION-TRANSPORTING ATPASE"/>
    <property type="match status" value="1"/>
</dbReference>
<dbReference type="SFLD" id="SFLDG00002">
    <property type="entry name" value="C1.7:_P-type_atpase_like"/>
    <property type="match status" value="1"/>
</dbReference>
<dbReference type="Gene3D" id="1.20.1110.10">
    <property type="entry name" value="Calcium-transporting ATPase, transmembrane domain"/>
    <property type="match status" value="1"/>
</dbReference>
<dbReference type="Proteomes" id="UP001146120">
    <property type="component" value="Unassembled WGS sequence"/>
</dbReference>
<dbReference type="InterPro" id="IPR023298">
    <property type="entry name" value="ATPase_P-typ_TM_dom_sf"/>
</dbReference>
<feature type="region of interest" description="Disordered" evidence="14">
    <location>
        <begin position="1"/>
        <end position="38"/>
    </location>
</feature>
<evidence type="ECO:0000256" key="13">
    <source>
        <dbReference type="RuleBase" id="RU362082"/>
    </source>
</evidence>
<dbReference type="Gene3D" id="3.40.50.1000">
    <property type="entry name" value="HAD superfamily/HAD-like"/>
    <property type="match status" value="2"/>
</dbReference>
<keyword evidence="9 13" id="KW-1278">Translocase</keyword>
<dbReference type="Gene3D" id="3.40.1110.10">
    <property type="entry name" value="Calcium-transporting ATPase, cytoplasmic domain N"/>
    <property type="match status" value="1"/>
</dbReference>
<evidence type="ECO:0000259" key="15">
    <source>
        <dbReference type="Pfam" id="PF00122"/>
    </source>
</evidence>
<dbReference type="GO" id="GO:0046872">
    <property type="term" value="F:metal ion binding"/>
    <property type="evidence" value="ECO:0007669"/>
    <property type="project" value="UniProtKB-UniRule"/>
</dbReference>
<evidence type="ECO:0000256" key="14">
    <source>
        <dbReference type="SAM" id="MobiDB-lite"/>
    </source>
</evidence>
<feature type="transmembrane region" description="Helical" evidence="13">
    <location>
        <begin position="1056"/>
        <end position="1074"/>
    </location>
</feature>
<dbReference type="GO" id="GO:0016887">
    <property type="term" value="F:ATP hydrolysis activity"/>
    <property type="evidence" value="ECO:0007669"/>
    <property type="project" value="InterPro"/>
</dbReference>
<dbReference type="NCBIfam" id="TIGR01494">
    <property type="entry name" value="ATPase_P-type"/>
    <property type="match status" value="1"/>
</dbReference>
<dbReference type="SFLD" id="SFLDF00027">
    <property type="entry name" value="p-type_atpase"/>
    <property type="match status" value="1"/>
</dbReference>
<evidence type="ECO:0000256" key="11">
    <source>
        <dbReference type="ARBA" id="ARBA00023136"/>
    </source>
</evidence>
<feature type="transmembrane region" description="Helical" evidence="13">
    <location>
        <begin position="875"/>
        <end position="893"/>
    </location>
</feature>
<dbReference type="Pfam" id="PF00122">
    <property type="entry name" value="E1-E2_ATPase"/>
    <property type="match status" value="1"/>
</dbReference>
<evidence type="ECO:0000256" key="6">
    <source>
        <dbReference type="ARBA" id="ARBA00022741"/>
    </source>
</evidence>
<feature type="transmembrane region" description="Helical" evidence="13">
    <location>
        <begin position="230"/>
        <end position="247"/>
    </location>
</feature>
<evidence type="ECO:0000256" key="4">
    <source>
        <dbReference type="ARBA" id="ARBA00022692"/>
    </source>
</evidence>
<feature type="transmembrane region" description="Helical" evidence="13">
    <location>
        <begin position="394"/>
        <end position="414"/>
    </location>
</feature>
<comment type="catalytic activity">
    <reaction evidence="12 13">
        <text>ATP + H2O = ADP + phosphate + H(+)</text>
        <dbReference type="Rhea" id="RHEA:13065"/>
        <dbReference type="ChEBI" id="CHEBI:15377"/>
        <dbReference type="ChEBI" id="CHEBI:15378"/>
        <dbReference type="ChEBI" id="CHEBI:30616"/>
        <dbReference type="ChEBI" id="CHEBI:43474"/>
        <dbReference type="ChEBI" id="CHEBI:456216"/>
    </reaction>
</comment>
<dbReference type="SFLD" id="SFLDS00003">
    <property type="entry name" value="Haloacid_Dehalogenase"/>
    <property type="match status" value="1"/>
</dbReference>
<name>A0AAV2YHQ7_9STRA</name>
<dbReference type="GO" id="GO:0019829">
    <property type="term" value="F:ATPase-coupled monoatomic cation transmembrane transporter activity"/>
    <property type="evidence" value="ECO:0007669"/>
    <property type="project" value="UniProtKB-UniRule"/>
</dbReference>
<dbReference type="InterPro" id="IPR023299">
    <property type="entry name" value="ATPase_P-typ_cyto_dom_N"/>
</dbReference>
<protein>
    <recommendedName>
        <fullName evidence="13">Cation-transporting ATPase</fullName>
        <ecNumber evidence="13">7.2.2.-</ecNumber>
    </recommendedName>
</protein>
<feature type="transmembrane region" description="Helical" evidence="13">
    <location>
        <begin position="945"/>
        <end position="969"/>
    </location>
</feature>
<dbReference type="InterPro" id="IPR047819">
    <property type="entry name" value="P5A-ATPase_N"/>
</dbReference>
<feature type="transmembrane region" description="Helical" evidence="13">
    <location>
        <begin position="1104"/>
        <end position="1128"/>
    </location>
</feature>
<sequence length="1244" mass="136338">MRSDANEKASLVAGMSPMASTQRTAQTEDKSRGGGGGGSSITQLLADLVTTTPEYEGVAFYRSNPPQWALFVALSVASCGALPVVTMWVPQWFTRLTKQPVTTLDEADFVLVKGSATDSTIPWEECPLHDIEDTKWFEYRKSRHFYDRKKETFVRLKNELQERTVDIEKRVKPGYTQAKADQLSALYGPNEINLAPMPWQRVLLRKVLHPFYLFQVASALIWLSEQYTTYSLIILVMSALSIAWEVYSQVSNDKKLHDLVKVDASVKVVRDQHLHSISVTNLVVGDIVLVEEGLVPADLVLLAGECTADESTLTGEAIPITKQHLHNNETRVDASIKNKSKECVLYAGSTLLAVKADNSTRGVVLSTGFSTSKGELFRSIVYPKPINFKIERDSYRFLAALSFVALIAFIKRLVQASKSDISTGDAIVSSLDLVTIAVPPALPLVLTVGVGFALTRLEAADIFCINSQRINLSGHVDCFCFDKTGTLSSDHLDFQGVDECASGSNSFIGLQSEVDVLSPLTIVGLATCHGLNERNGKITGYALELDMFRATGYSIENNAHKKNAPNAPFSVLIASPIGKTYGIVKRFLFDASLQRSSVLIEDFESGQRVVYTKGSPEAMVACCNPATLPPNYHEKVRAYSYQGYYVVALASKSYPVTADVPVREAMECRLTFAGFILFLNKIKPESPYVISTLEEAQVDVRIITGDNAFTAIHVSRKINMELQPTVLLVDVGPGDKPDVMFAGVDDLAVQATPEWAVLDSRTFMALKDNNEFALTGAALEHLINTQPLAFVEQVVMTTKIFSRIRPHQKTWIVETLIQNGKCVGMVGDGTNDCGALKAAHVGIALSDADASIVAPFTSRKKQITDVVDLLREGRCALSTSFVAFKYMVLYSIIQLTMSSLMNDNASQMSNNQFLFDDLVIVFALSVLMVRTAAAEQLTRDVPSKTLFAPTILTSLAGQIMLLFVCLGIALTAARSNDWFCSAPESYALTKADPKNATGSIRPPCFVFMPGEPADLTQNSYENSVIWLFGHLQYWIVALAFNIKDVFRKPMYSNKPFALYLAVLFIILQVQLFNYKSVQTLRQMGVGVDTTFDVLALPHGFCTSLFSLFLFDLGLALVWELVVVGILLYRFQQGRSGNGNWISFTSSTGGAASSVADRDSLLSEYEQQLKMESGQPHRTSSDPPPMVVTAPSKAKPKASPVKRALLDTGVAPASPAIHIAPSAGNDDDEEEEEVVLHHSQGFSEC</sequence>
<feature type="compositionally biased region" description="Low complexity" evidence="14">
    <location>
        <begin position="1189"/>
        <end position="1198"/>
    </location>
</feature>
<feature type="transmembrane region" description="Helical" evidence="13">
    <location>
        <begin position="1024"/>
        <end position="1044"/>
    </location>
</feature>
<evidence type="ECO:0000313" key="17">
    <source>
        <dbReference type="EMBL" id="DAZ92877.1"/>
    </source>
</evidence>
<dbReference type="InterPro" id="IPR008250">
    <property type="entry name" value="ATPase_P-typ_transduc_dom_A_sf"/>
</dbReference>
<evidence type="ECO:0000256" key="12">
    <source>
        <dbReference type="ARBA" id="ARBA00049360"/>
    </source>
</evidence>
<dbReference type="Pfam" id="PF12409">
    <property type="entry name" value="P5-ATPase"/>
    <property type="match status" value="1"/>
</dbReference>
<dbReference type="AlphaFoldDB" id="A0AAV2YHQ7"/>
<dbReference type="FunFam" id="1.20.1110.10:FF:000023">
    <property type="entry name" value="Cation-transporting ATPase"/>
    <property type="match status" value="1"/>
</dbReference>
<dbReference type="InterPro" id="IPR036412">
    <property type="entry name" value="HAD-like_sf"/>
</dbReference>
<feature type="region of interest" description="Disordered" evidence="14">
    <location>
        <begin position="1214"/>
        <end position="1244"/>
    </location>
</feature>
<keyword evidence="5 13" id="KW-0479">Metal-binding</keyword>
<feature type="transmembrane region" description="Helical" evidence="13">
    <location>
        <begin position="434"/>
        <end position="454"/>
    </location>
</feature>
<evidence type="ECO:0000256" key="7">
    <source>
        <dbReference type="ARBA" id="ARBA00022840"/>
    </source>
</evidence>
<feature type="domain" description="P5B-type ATPase N-terminal" evidence="16">
    <location>
        <begin position="58"/>
        <end position="129"/>
    </location>
</feature>
<keyword evidence="7 13" id="KW-0067">ATP-binding</keyword>
<comment type="caution">
    <text evidence="17">The sequence shown here is derived from an EMBL/GenBank/DDBJ whole genome shotgun (WGS) entry which is preliminary data.</text>
</comment>
<dbReference type="Gene3D" id="2.70.150.10">
    <property type="entry name" value="Calcium-transporting ATPase, cytoplasmic transduction domain A"/>
    <property type="match status" value="1"/>
</dbReference>
<dbReference type="SUPFAM" id="SSF56784">
    <property type="entry name" value="HAD-like"/>
    <property type="match status" value="1"/>
</dbReference>
<evidence type="ECO:0000256" key="3">
    <source>
        <dbReference type="ARBA" id="ARBA00022553"/>
    </source>
</evidence>
<keyword evidence="6 13" id="KW-0547">Nucleotide-binding</keyword>
<comment type="subcellular location">
    <subcellularLocation>
        <location evidence="1 13">Membrane</location>
        <topology evidence="1 13">Multi-pass membrane protein</topology>
    </subcellularLocation>
</comment>
<evidence type="ECO:0000313" key="18">
    <source>
        <dbReference type="Proteomes" id="UP001146120"/>
    </source>
</evidence>
<dbReference type="InterPro" id="IPR023214">
    <property type="entry name" value="HAD_sf"/>
</dbReference>
<evidence type="ECO:0000256" key="9">
    <source>
        <dbReference type="ARBA" id="ARBA00022967"/>
    </source>
</evidence>
<dbReference type="InterPro" id="IPR006544">
    <property type="entry name" value="P-type_TPase_V"/>
</dbReference>
<dbReference type="SUPFAM" id="SSF81665">
    <property type="entry name" value="Calcium ATPase, transmembrane domain M"/>
    <property type="match status" value="1"/>
</dbReference>
<keyword evidence="18" id="KW-1185">Reference proteome</keyword>
<evidence type="ECO:0000256" key="10">
    <source>
        <dbReference type="ARBA" id="ARBA00022989"/>
    </source>
</evidence>
<proteinExistence type="inferred from homology"/>
<keyword evidence="10 13" id="KW-1133">Transmembrane helix</keyword>
<evidence type="ECO:0000256" key="1">
    <source>
        <dbReference type="ARBA" id="ARBA00004141"/>
    </source>
</evidence>
<dbReference type="GO" id="GO:0016020">
    <property type="term" value="C:membrane"/>
    <property type="evidence" value="ECO:0007669"/>
    <property type="project" value="UniProtKB-SubCell"/>
</dbReference>
<dbReference type="EMBL" id="DAKRPA010000371">
    <property type="protein sequence ID" value="DAZ92877.1"/>
    <property type="molecule type" value="Genomic_DNA"/>
</dbReference>